<protein>
    <submittedName>
        <fullName evidence="5">Prefoldin subunit 2, putative</fullName>
    </submittedName>
</protein>
<dbReference type="VEuPathDB" id="TriTrypDB:BSAL_23745"/>
<dbReference type="GO" id="GO:0016272">
    <property type="term" value="C:prefoldin complex"/>
    <property type="evidence" value="ECO:0007669"/>
    <property type="project" value="InterPro"/>
</dbReference>
<gene>
    <name evidence="5" type="ORF">BSAL_23745</name>
</gene>
<keyword evidence="3" id="KW-0175">Coiled coil</keyword>
<feature type="coiled-coil region" evidence="3">
    <location>
        <begin position="87"/>
        <end position="114"/>
    </location>
</feature>
<reference evidence="6" key="1">
    <citation type="submission" date="2015-09" db="EMBL/GenBank/DDBJ databases">
        <authorList>
            <consortium name="Pathogen Informatics"/>
        </authorList>
    </citation>
    <scope>NUCLEOTIDE SEQUENCE [LARGE SCALE GENOMIC DNA]</scope>
    <source>
        <strain evidence="6">Lake Konstanz</strain>
    </source>
</reference>
<dbReference type="GO" id="GO:0006457">
    <property type="term" value="P:protein folding"/>
    <property type="evidence" value="ECO:0007669"/>
    <property type="project" value="InterPro"/>
</dbReference>
<dbReference type="CDD" id="cd23163">
    <property type="entry name" value="Prefoldin_2"/>
    <property type="match status" value="1"/>
</dbReference>
<evidence type="ECO:0000256" key="4">
    <source>
        <dbReference type="SAM" id="MobiDB-lite"/>
    </source>
</evidence>
<dbReference type="Proteomes" id="UP000051952">
    <property type="component" value="Unassembled WGS sequence"/>
</dbReference>
<evidence type="ECO:0000256" key="2">
    <source>
        <dbReference type="ARBA" id="ARBA00023186"/>
    </source>
</evidence>
<keyword evidence="6" id="KW-1185">Reference proteome</keyword>
<dbReference type="OMA" id="CFKMIGG"/>
<accession>A0A0S4JE59</accession>
<dbReference type="InterPro" id="IPR002777">
    <property type="entry name" value="PFD_beta-like"/>
</dbReference>
<dbReference type="InterPro" id="IPR009053">
    <property type="entry name" value="Prefoldin"/>
</dbReference>
<evidence type="ECO:0000256" key="1">
    <source>
        <dbReference type="ARBA" id="ARBA00008045"/>
    </source>
</evidence>
<comment type="similarity">
    <text evidence="1">Belongs to the prefoldin subunit beta family.</text>
</comment>
<dbReference type="Pfam" id="PF01920">
    <property type="entry name" value="Prefoldin_2"/>
    <property type="match status" value="1"/>
</dbReference>
<feature type="compositionally biased region" description="Basic and acidic residues" evidence="4">
    <location>
        <begin position="133"/>
        <end position="143"/>
    </location>
</feature>
<dbReference type="EMBL" id="CYKH01001773">
    <property type="protein sequence ID" value="CUG89854.1"/>
    <property type="molecule type" value="Genomic_DNA"/>
</dbReference>
<evidence type="ECO:0000313" key="6">
    <source>
        <dbReference type="Proteomes" id="UP000051952"/>
    </source>
</evidence>
<dbReference type="OrthoDB" id="29646at2759"/>
<dbReference type="SUPFAM" id="SSF46579">
    <property type="entry name" value="Prefoldin"/>
    <property type="match status" value="1"/>
</dbReference>
<evidence type="ECO:0000313" key="5">
    <source>
        <dbReference type="EMBL" id="CUG89854.1"/>
    </source>
</evidence>
<name>A0A0S4JE59_BODSA</name>
<dbReference type="GO" id="GO:0051082">
    <property type="term" value="F:unfolded protein binding"/>
    <property type="evidence" value="ECO:0007669"/>
    <property type="project" value="InterPro"/>
</dbReference>
<proteinExistence type="inferred from homology"/>
<sequence length="143" mass="15678">MSAPATTAAALAPKSEQEIVDGYNRLRQDQSTLMGRIAELDAERHDHSLVQSTLKELDGARRCHRLVGGVLVERTVDTVLPEIDLAIGNIDNVLKNFNDQLQRKEKEMEQYMLTHKISLKGGAQAGARVQGKASEESSRGVLA</sequence>
<keyword evidence="2" id="KW-0143">Chaperone</keyword>
<dbReference type="PANTHER" id="PTHR13303">
    <property type="entry name" value="PREFOLDIN SUBUNIT 2"/>
    <property type="match status" value="1"/>
</dbReference>
<feature type="region of interest" description="Disordered" evidence="4">
    <location>
        <begin position="122"/>
        <end position="143"/>
    </location>
</feature>
<dbReference type="InterPro" id="IPR027235">
    <property type="entry name" value="PFD2"/>
</dbReference>
<organism evidence="5 6">
    <name type="scientific">Bodo saltans</name>
    <name type="common">Flagellated protozoan</name>
    <dbReference type="NCBI Taxonomy" id="75058"/>
    <lineage>
        <taxon>Eukaryota</taxon>
        <taxon>Discoba</taxon>
        <taxon>Euglenozoa</taxon>
        <taxon>Kinetoplastea</taxon>
        <taxon>Metakinetoplastina</taxon>
        <taxon>Eubodonida</taxon>
        <taxon>Bodonidae</taxon>
        <taxon>Bodo</taxon>
    </lineage>
</organism>
<evidence type="ECO:0000256" key="3">
    <source>
        <dbReference type="SAM" id="Coils"/>
    </source>
</evidence>
<dbReference type="AlphaFoldDB" id="A0A0S4JE59"/>
<dbReference type="FunFam" id="1.10.287.370:FF:000002">
    <property type="entry name" value="Prefoldin subunit 2"/>
    <property type="match status" value="1"/>
</dbReference>
<dbReference type="Gene3D" id="1.10.287.370">
    <property type="match status" value="1"/>
</dbReference>